<dbReference type="InterPro" id="IPR057666">
    <property type="entry name" value="DrpA_SLOG"/>
</dbReference>
<dbReference type="EMBL" id="UOFT01000027">
    <property type="protein sequence ID" value="VAW92670.1"/>
    <property type="molecule type" value="Genomic_DNA"/>
</dbReference>
<dbReference type="PANTHER" id="PTHR43022:SF1">
    <property type="entry name" value="PROTEIN SMF"/>
    <property type="match status" value="1"/>
</dbReference>
<reference evidence="4" key="1">
    <citation type="submission" date="2018-06" db="EMBL/GenBank/DDBJ databases">
        <authorList>
            <person name="Zhirakovskaya E."/>
        </authorList>
    </citation>
    <scope>NUCLEOTIDE SEQUENCE</scope>
</reference>
<evidence type="ECO:0000256" key="1">
    <source>
        <dbReference type="ARBA" id="ARBA00006525"/>
    </source>
</evidence>
<dbReference type="Pfam" id="PF17782">
    <property type="entry name" value="WHD_DprA"/>
    <property type="match status" value="1"/>
</dbReference>
<name>A0A3B0ZTX7_9ZZZZ</name>
<evidence type="ECO:0000259" key="3">
    <source>
        <dbReference type="Pfam" id="PF17782"/>
    </source>
</evidence>
<feature type="domain" description="DprA winged helix" evidence="3">
    <location>
        <begin position="315"/>
        <end position="370"/>
    </location>
</feature>
<accession>A0A3B0ZTX7</accession>
<dbReference type="PANTHER" id="PTHR43022">
    <property type="entry name" value="PROTEIN SMF"/>
    <property type="match status" value="1"/>
</dbReference>
<dbReference type="AlphaFoldDB" id="A0A3B0ZTX7"/>
<dbReference type="Gene3D" id="3.40.50.450">
    <property type="match status" value="1"/>
</dbReference>
<dbReference type="Gene3D" id="1.10.10.10">
    <property type="entry name" value="Winged helix-like DNA-binding domain superfamily/Winged helix DNA-binding domain"/>
    <property type="match status" value="1"/>
</dbReference>
<dbReference type="Pfam" id="PF02481">
    <property type="entry name" value="DNA_processg_A"/>
    <property type="match status" value="1"/>
</dbReference>
<protein>
    <submittedName>
        <fullName evidence="4">Rossmann fold nucleotide-binding protein Smf possibly involved in DNA uptake</fullName>
    </submittedName>
</protein>
<dbReference type="GO" id="GO:0009294">
    <property type="term" value="P:DNA-mediated transformation"/>
    <property type="evidence" value="ECO:0007669"/>
    <property type="project" value="InterPro"/>
</dbReference>
<dbReference type="InterPro" id="IPR041614">
    <property type="entry name" value="DprA_WH"/>
</dbReference>
<dbReference type="InterPro" id="IPR010994">
    <property type="entry name" value="RuvA_2-like"/>
</dbReference>
<organism evidence="4">
    <name type="scientific">hydrothermal vent metagenome</name>
    <dbReference type="NCBI Taxonomy" id="652676"/>
    <lineage>
        <taxon>unclassified sequences</taxon>
        <taxon>metagenomes</taxon>
        <taxon>ecological metagenomes</taxon>
    </lineage>
</organism>
<dbReference type="SUPFAM" id="SSF47781">
    <property type="entry name" value="RuvA domain 2-like"/>
    <property type="match status" value="1"/>
</dbReference>
<dbReference type="InterPro" id="IPR003488">
    <property type="entry name" value="DprA"/>
</dbReference>
<evidence type="ECO:0000313" key="4">
    <source>
        <dbReference type="EMBL" id="VAW92670.1"/>
    </source>
</evidence>
<proteinExistence type="inferred from homology"/>
<dbReference type="NCBIfam" id="TIGR00732">
    <property type="entry name" value="dprA"/>
    <property type="match status" value="1"/>
</dbReference>
<gene>
    <name evidence="4" type="ORF">MNBD_GAMMA23-2481</name>
</gene>
<comment type="similarity">
    <text evidence="1">Belongs to the DprA/Smf family.</text>
</comment>
<feature type="domain" description="Smf/DprA SLOG" evidence="2">
    <location>
        <begin position="82"/>
        <end position="291"/>
    </location>
</feature>
<dbReference type="SUPFAM" id="SSF102405">
    <property type="entry name" value="MCP/YpsA-like"/>
    <property type="match status" value="1"/>
</dbReference>
<dbReference type="InterPro" id="IPR036388">
    <property type="entry name" value="WH-like_DNA-bd_sf"/>
</dbReference>
<sequence length="384" mass="41445">MAEHLQTELASWLAVHRAPGVGATTFLKLLSVFEHPQKILKASHTELAACSLKKKSLEYLLAPDWQQVEKDCVWLEANQASVLTLADEAYPTLLKEIADPPPLLFLLGDKSLLLSEQIAMVGSRNPTPMGLQTAEDFAKSLAEVGWTMTSGLALGIDTACHQGALAAQNGRTIAVIGTGIDRVYPARNRDLAHQIAQKGVIISEFPLGSAPVPGNFPRRNRIISGMSRGVFVVEAALRSGSLITAKQALEQGREVFALPGSIHNPLSRGCHSLIRQGAKLVETAEHIYEELIEILPYRPQLKSADCENEAGNKESSVELDTDYQTVLTHVGFDPTAVDTVVERSGLTADAVCSMLLVLELQGYIASTHGGHYCKLSEPSGVNQI</sequence>
<evidence type="ECO:0000259" key="2">
    <source>
        <dbReference type="Pfam" id="PF02481"/>
    </source>
</evidence>